<dbReference type="Proteomes" id="UP000315471">
    <property type="component" value="Unassembled WGS sequence"/>
</dbReference>
<sequence length="329" mass="36133">MRRTKAILVKTLPSRQAIAMIVLFYFLIVSVASVAVGQEKAKGEDEGPQPTTETLKTKDGISLRAFYFPTDKAFDPNKDEMVPIKGTEVIPVILVHEWQGQGSPYLKLVLALNEVGCSVLVPEYRGHGGSKEYTDVRGRSQTFDPTAMGRADVAKIVSLDIEAAKQFLKKKNDDGDLNLNALVMIGVREGAVFASHFAVADWRWPSVGRLKQGQDVKALVLISPEKHMKGLAIDSTISDPNLIRLPIMVAVGKTSSEATEATRIAKRIEGLKRRLGQGEARGFKEEVIDTNLSGPALVNETDELIPAVVSFIKENVKISDSENPWIRRN</sequence>
<gene>
    <name evidence="1" type="ORF">Q31b_54000</name>
</gene>
<dbReference type="RefSeq" id="WP_231617842.1">
    <property type="nucleotide sequence ID" value="NZ_SJPY01000010.1"/>
</dbReference>
<keyword evidence="1" id="KW-0378">Hydrolase</keyword>
<protein>
    <submittedName>
        <fullName evidence="1">Alpha/beta hydrolase family protein</fullName>
    </submittedName>
</protein>
<proteinExistence type="predicted"/>
<keyword evidence="2" id="KW-1185">Reference proteome</keyword>
<name>A0A5C6DH20_9BACT</name>
<reference evidence="1 2" key="1">
    <citation type="submission" date="2019-02" db="EMBL/GenBank/DDBJ databases">
        <title>Deep-cultivation of Planctomycetes and their phenomic and genomic characterization uncovers novel biology.</title>
        <authorList>
            <person name="Wiegand S."/>
            <person name="Jogler M."/>
            <person name="Boedeker C."/>
            <person name="Pinto D."/>
            <person name="Vollmers J."/>
            <person name="Rivas-Marin E."/>
            <person name="Kohn T."/>
            <person name="Peeters S.H."/>
            <person name="Heuer A."/>
            <person name="Rast P."/>
            <person name="Oberbeckmann S."/>
            <person name="Bunk B."/>
            <person name="Jeske O."/>
            <person name="Meyerdierks A."/>
            <person name="Storesund J.E."/>
            <person name="Kallscheuer N."/>
            <person name="Luecker S."/>
            <person name="Lage O.M."/>
            <person name="Pohl T."/>
            <person name="Merkel B.J."/>
            <person name="Hornburger P."/>
            <person name="Mueller R.-W."/>
            <person name="Bruemmer F."/>
            <person name="Labrenz M."/>
            <person name="Spormann A.M."/>
            <person name="Op Den Camp H."/>
            <person name="Overmann J."/>
            <person name="Amann R."/>
            <person name="Jetten M.S.M."/>
            <person name="Mascher T."/>
            <person name="Medema M.H."/>
            <person name="Devos D.P."/>
            <person name="Kaster A.-K."/>
            <person name="Ovreas L."/>
            <person name="Rohde M."/>
            <person name="Galperin M.Y."/>
            <person name="Jogler C."/>
        </authorList>
    </citation>
    <scope>NUCLEOTIDE SEQUENCE [LARGE SCALE GENOMIC DNA]</scope>
    <source>
        <strain evidence="1 2">Q31b</strain>
    </source>
</reference>
<dbReference type="EMBL" id="SJPY01000010">
    <property type="protein sequence ID" value="TWU35304.1"/>
    <property type="molecule type" value="Genomic_DNA"/>
</dbReference>
<dbReference type="Gene3D" id="3.40.50.1820">
    <property type="entry name" value="alpha/beta hydrolase"/>
    <property type="match status" value="1"/>
</dbReference>
<evidence type="ECO:0000313" key="1">
    <source>
        <dbReference type="EMBL" id="TWU35304.1"/>
    </source>
</evidence>
<dbReference type="AlphaFoldDB" id="A0A5C6DH20"/>
<comment type="caution">
    <text evidence="1">The sequence shown here is derived from an EMBL/GenBank/DDBJ whole genome shotgun (WGS) entry which is preliminary data.</text>
</comment>
<dbReference type="InterPro" id="IPR029058">
    <property type="entry name" value="AB_hydrolase_fold"/>
</dbReference>
<dbReference type="GO" id="GO:0016787">
    <property type="term" value="F:hydrolase activity"/>
    <property type="evidence" value="ECO:0007669"/>
    <property type="project" value="UniProtKB-KW"/>
</dbReference>
<organism evidence="1 2">
    <name type="scientific">Novipirellula aureliae</name>
    <dbReference type="NCBI Taxonomy" id="2527966"/>
    <lineage>
        <taxon>Bacteria</taxon>
        <taxon>Pseudomonadati</taxon>
        <taxon>Planctomycetota</taxon>
        <taxon>Planctomycetia</taxon>
        <taxon>Pirellulales</taxon>
        <taxon>Pirellulaceae</taxon>
        <taxon>Novipirellula</taxon>
    </lineage>
</organism>
<accession>A0A5C6DH20</accession>
<dbReference type="SUPFAM" id="SSF53474">
    <property type="entry name" value="alpha/beta-Hydrolases"/>
    <property type="match status" value="1"/>
</dbReference>
<evidence type="ECO:0000313" key="2">
    <source>
        <dbReference type="Proteomes" id="UP000315471"/>
    </source>
</evidence>